<dbReference type="InterPro" id="IPR004843">
    <property type="entry name" value="Calcineurin-like_PHP"/>
</dbReference>
<evidence type="ECO:0000313" key="4">
    <source>
        <dbReference type="Proteomes" id="UP000664277"/>
    </source>
</evidence>
<dbReference type="InterPro" id="IPR051918">
    <property type="entry name" value="STPP_CPPED1"/>
</dbReference>
<dbReference type="PANTHER" id="PTHR43143:SF1">
    <property type="entry name" value="SERINE_THREONINE-PROTEIN PHOSPHATASE CPPED1"/>
    <property type="match status" value="1"/>
</dbReference>
<dbReference type="EMBL" id="JAFLCK010000004">
    <property type="protein sequence ID" value="MBN8659556.1"/>
    <property type="molecule type" value="Genomic_DNA"/>
</dbReference>
<feature type="region of interest" description="Disordered" evidence="1">
    <location>
        <begin position="331"/>
        <end position="393"/>
    </location>
</feature>
<name>A0A8J7TL31_9BACT</name>
<dbReference type="Pfam" id="PF00149">
    <property type="entry name" value="Metallophos"/>
    <property type="match status" value="1"/>
</dbReference>
<dbReference type="AlphaFoldDB" id="A0A8J7TL31"/>
<dbReference type="GO" id="GO:0016787">
    <property type="term" value="F:hydrolase activity"/>
    <property type="evidence" value="ECO:0007669"/>
    <property type="project" value="InterPro"/>
</dbReference>
<feature type="domain" description="Calcineurin-like phosphoesterase" evidence="2">
    <location>
        <begin position="52"/>
        <end position="233"/>
    </location>
</feature>
<comment type="caution">
    <text evidence="3">The sequence shown here is derived from an EMBL/GenBank/DDBJ whole genome shotgun (WGS) entry which is preliminary data.</text>
</comment>
<dbReference type="PANTHER" id="PTHR43143">
    <property type="entry name" value="METALLOPHOSPHOESTERASE, CALCINEURIN SUPERFAMILY"/>
    <property type="match status" value="1"/>
</dbReference>
<reference evidence="3" key="1">
    <citation type="submission" date="2021-02" db="EMBL/GenBank/DDBJ databases">
        <title>Genome-Resolved Metagenomics of a Microbial Community Performing Photosynthetic Biological Nutrient Removal.</title>
        <authorList>
            <person name="Mcdaniel E.A."/>
        </authorList>
    </citation>
    <scope>NUCLEOTIDE SEQUENCE</scope>
    <source>
        <strain evidence="3">UWPOB_OBS1</strain>
    </source>
</reference>
<organism evidence="3 4">
    <name type="scientific">Candidatus Obscuribacter phosphatis</name>
    <dbReference type="NCBI Taxonomy" id="1906157"/>
    <lineage>
        <taxon>Bacteria</taxon>
        <taxon>Bacillati</taxon>
        <taxon>Candidatus Melainabacteria</taxon>
        <taxon>Candidatus Obscuribacterales</taxon>
        <taxon>Candidatus Obscuribacteraceae</taxon>
        <taxon>Candidatus Obscuribacter</taxon>
    </lineage>
</organism>
<protein>
    <submittedName>
        <fullName evidence="3">Metallophosphoesterase</fullName>
    </submittedName>
</protein>
<evidence type="ECO:0000313" key="3">
    <source>
        <dbReference type="EMBL" id="MBN8659556.1"/>
    </source>
</evidence>
<proteinExistence type="predicted"/>
<gene>
    <name evidence="3" type="ORF">J0M35_04285</name>
</gene>
<dbReference type="InterPro" id="IPR029052">
    <property type="entry name" value="Metallo-depent_PP-like"/>
</dbReference>
<dbReference type="Gene3D" id="3.60.21.10">
    <property type="match status" value="1"/>
</dbReference>
<sequence length="393" mass="43079">MASLGALSLESAFSYASAANSGDFSFAFIEGVHLSSGIPDNVKLLAESQLFLQNALKTVSEQSVDFVLFGGDQVESPGRDDTFWQLFIDVVQVLNCPWYFVFGEQDITGAAPVDRMRTYGPDLKGRGMEPKDGGPECYWSLDPVPGVHLIGLDSAKANSNAGFIKQAQLDWLKKDLRENKGKLTIAVSHHPLLPPPPYDSGPPWEEFIVEQGAQTREVLGASKDVRLVLSGHVGINKIQKERDIWYVSCPSLTVYPCQFKIFRVKSDGILVETYQITYEALVKKAKRELSSSRVSFQYSSRKPLSFLKVVEGEELDRNVFLPFAPGALPLKAPKKKKAPKQKASKASVDKKKTPNSSQQKSDIKPQTAPVDSAGNGTEKLNAPAETGKETGNN</sequence>
<evidence type="ECO:0000256" key="1">
    <source>
        <dbReference type="SAM" id="MobiDB-lite"/>
    </source>
</evidence>
<evidence type="ECO:0000259" key="2">
    <source>
        <dbReference type="Pfam" id="PF00149"/>
    </source>
</evidence>
<dbReference type="SUPFAM" id="SSF56300">
    <property type="entry name" value="Metallo-dependent phosphatases"/>
    <property type="match status" value="1"/>
</dbReference>
<accession>A0A8J7TL31</accession>
<dbReference type="Proteomes" id="UP000664277">
    <property type="component" value="Unassembled WGS sequence"/>
</dbReference>
<feature type="compositionally biased region" description="Basic residues" evidence="1">
    <location>
        <begin position="332"/>
        <end position="343"/>
    </location>
</feature>